<dbReference type="InterPro" id="IPR021924">
    <property type="entry name" value="DUF3537"/>
</dbReference>
<dbReference type="PANTHER" id="PTHR31963:SF4">
    <property type="entry name" value="GUSTATORY RECEPTOR"/>
    <property type="match status" value="1"/>
</dbReference>
<dbReference type="Proteomes" id="UP000694864">
    <property type="component" value="Chromosome 9"/>
</dbReference>
<protein>
    <submittedName>
        <fullName evidence="3">Uncharacterized protein LOC104713550 isoform X2</fullName>
    </submittedName>
</protein>
<organism evidence="2 3">
    <name type="scientific">Camelina sativa</name>
    <name type="common">False flax</name>
    <name type="synonym">Myagrum sativum</name>
    <dbReference type="NCBI Taxonomy" id="90675"/>
    <lineage>
        <taxon>Eukaryota</taxon>
        <taxon>Viridiplantae</taxon>
        <taxon>Streptophyta</taxon>
        <taxon>Embryophyta</taxon>
        <taxon>Tracheophyta</taxon>
        <taxon>Spermatophyta</taxon>
        <taxon>Magnoliopsida</taxon>
        <taxon>eudicotyledons</taxon>
        <taxon>Gunneridae</taxon>
        <taxon>Pentapetalae</taxon>
        <taxon>rosids</taxon>
        <taxon>malvids</taxon>
        <taxon>Brassicales</taxon>
        <taxon>Brassicaceae</taxon>
        <taxon>Camelineae</taxon>
        <taxon>Camelina</taxon>
    </lineage>
</organism>
<feature type="transmembrane region" description="Helical" evidence="1">
    <location>
        <begin position="171"/>
        <end position="193"/>
    </location>
</feature>
<gene>
    <name evidence="3" type="primary">LOC104713550</name>
</gene>
<evidence type="ECO:0000313" key="3">
    <source>
        <dbReference type="RefSeq" id="XP_019085065.1"/>
    </source>
</evidence>
<evidence type="ECO:0000256" key="1">
    <source>
        <dbReference type="SAM" id="Phobius"/>
    </source>
</evidence>
<accession>A0ABM1QE77</accession>
<feature type="transmembrane region" description="Helical" evidence="1">
    <location>
        <begin position="284"/>
        <end position="304"/>
    </location>
</feature>
<feature type="transmembrane region" description="Helical" evidence="1">
    <location>
        <begin position="385"/>
        <end position="403"/>
    </location>
</feature>
<feature type="transmembrane region" description="Helical" evidence="1">
    <location>
        <begin position="56"/>
        <end position="75"/>
    </location>
</feature>
<name>A0ABM1QE77_CAMSA</name>
<dbReference type="RefSeq" id="XP_019085065.1">
    <property type="nucleotide sequence ID" value="XM_019229520.1"/>
</dbReference>
<reference evidence="3" key="2">
    <citation type="submission" date="2025-08" db="UniProtKB">
        <authorList>
            <consortium name="RefSeq"/>
        </authorList>
    </citation>
    <scope>IDENTIFICATION</scope>
    <source>
        <tissue evidence="3">Leaf</tissue>
    </source>
</reference>
<feature type="transmembrane region" description="Helical" evidence="1">
    <location>
        <begin position="96"/>
        <end position="116"/>
    </location>
</feature>
<proteinExistence type="predicted"/>
<dbReference type="Pfam" id="PF12056">
    <property type="entry name" value="DUF3537"/>
    <property type="match status" value="1"/>
</dbReference>
<dbReference type="GeneID" id="104713550"/>
<reference evidence="2" key="1">
    <citation type="journal article" date="2014" name="Nat. Commun.">
        <title>The emerging biofuel crop Camelina sativa retains a highly undifferentiated hexaploid genome structure.</title>
        <authorList>
            <person name="Kagale S."/>
            <person name="Koh C."/>
            <person name="Nixon J."/>
            <person name="Bollina V."/>
            <person name="Clarke W.E."/>
            <person name="Tuteja R."/>
            <person name="Spillane C."/>
            <person name="Robinson S.J."/>
            <person name="Links M.G."/>
            <person name="Clarke C."/>
            <person name="Higgins E.E."/>
            <person name="Huebert T."/>
            <person name="Sharpe A.G."/>
            <person name="Parkin I.A."/>
        </authorList>
    </citation>
    <scope>NUCLEOTIDE SEQUENCE [LARGE SCALE GENOMIC DNA]</scope>
    <source>
        <strain evidence="2">cv. DH55</strain>
    </source>
</reference>
<dbReference type="PANTHER" id="PTHR31963">
    <property type="entry name" value="RAS GUANINE NUCLEOTIDE EXCHANGE FACTOR K"/>
    <property type="match status" value="1"/>
</dbReference>
<keyword evidence="1" id="KW-0812">Transmembrane</keyword>
<evidence type="ECO:0000313" key="2">
    <source>
        <dbReference type="Proteomes" id="UP000694864"/>
    </source>
</evidence>
<feature type="transmembrane region" description="Helical" evidence="1">
    <location>
        <begin position="199"/>
        <end position="218"/>
    </location>
</feature>
<sequence>MNPCEDEYFLDHLPIHSNTPLQPSKSLLSDDLRSFHLLLKWCALDHSNPSGKAKSYMIFVVFTLLVPLINCLFIKTPRTRPSSVMDANSFNVLVQFPESGLAVIGFLTLICFFRMYSLTQLLFLDDSTLVRLGYSLELDRALRYLASILVPSFLVELVHKSIFFSSAEVSFPFIKSSCAALNFVMFLLVLFSWVYRTGVFLLVCVLFWLTCELQILRFRGLYKMFDRCGSDTIEDVCKEHVRIKKQLSATSHRYRFFIIAAFVVISTSQFVALLLVLASKSDRSFLSSGDLVLSGIFLCLLGAARITHRAQGVVCIATRWHMALTCASEAVSPESDSTDSSDNIYINVSPSLDLSSFFQARQALVEYLRHNNKGITLYGYALDRGLLHTLFAFEFSLVMWILSKVVVLS</sequence>
<keyword evidence="1" id="KW-0472">Membrane</keyword>
<feature type="transmembrane region" description="Helical" evidence="1">
    <location>
        <begin position="254"/>
        <end position="278"/>
    </location>
</feature>
<keyword evidence="2" id="KW-1185">Reference proteome</keyword>
<keyword evidence="1" id="KW-1133">Transmembrane helix</keyword>